<gene>
    <name evidence="3" type="ORF">FOL47_001997</name>
</gene>
<proteinExistence type="predicted"/>
<dbReference type="EMBL" id="JAAPAO010000150">
    <property type="protein sequence ID" value="KAF4670530.1"/>
    <property type="molecule type" value="Genomic_DNA"/>
</dbReference>
<name>A0A7J6MH70_PERCH</name>
<dbReference type="PANTHER" id="PTHR21549">
    <property type="entry name" value="MUTATED IN BLADDER CANCER 1"/>
    <property type="match status" value="1"/>
</dbReference>
<dbReference type="Proteomes" id="UP000591131">
    <property type="component" value="Unassembled WGS sequence"/>
</dbReference>
<protein>
    <submittedName>
        <fullName evidence="3">Uncharacterized protein</fullName>
    </submittedName>
</protein>
<dbReference type="OrthoDB" id="448087at2759"/>
<dbReference type="AlphaFoldDB" id="A0A7J6MH70"/>
<accession>A0A7J6MH70</accession>
<feature type="coiled-coil region" evidence="2">
    <location>
        <begin position="255"/>
        <end position="378"/>
    </location>
</feature>
<sequence>MELEAAVEALSLYDPEIRKIYEQMRQDVEKFREDTLSPVLACHKILRDVPHSPSELAEFATFLDKAQKELGSQPMANMQEDRESIRVAARIVASVCTKPACMKDVENLSEEEEELLDEASHHLRPPQVILAYHKRLEDINGKCCAQLIKSTEEIDDEKAAMMKAFPNVKGQLGICHGMLATSPELLFPELSEAEVSAIVRAGEHIRLLNRRRRTIFRRWREERLEALHATRRQYHLWAREEAESVRKIEQKACALAKAQILRERLDDALADKRAREAGMRLELEELAQVEAAREKAEMAKRSQYEAVLRAKVETHRKVKAELEQIRVKEEAAARRAEKERKRRNRPLLAARVAYREKLAAIQAEERQFCREVAQLEVEERKLRIQRAIEKFCVRAEADESRLTAVPPHKNTEGEHPLPREIFERYGYGVDDLEKDPRYRLQAALFDAGLFMSKSGHNAMISMIPEA</sequence>
<evidence type="ECO:0000256" key="2">
    <source>
        <dbReference type="SAM" id="Coils"/>
    </source>
</evidence>
<evidence type="ECO:0000313" key="4">
    <source>
        <dbReference type="Proteomes" id="UP000591131"/>
    </source>
</evidence>
<keyword evidence="1 2" id="KW-0175">Coiled coil</keyword>
<dbReference type="InterPro" id="IPR039902">
    <property type="entry name" value="CCDC148/CCDC112"/>
</dbReference>
<comment type="caution">
    <text evidence="3">The sequence shown here is derived from an EMBL/GenBank/DDBJ whole genome shotgun (WGS) entry which is preliminary data.</text>
</comment>
<organism evidence="3 4">
    <name type="scientific">Perkinsus chesapeaki</name>
    <name type="common">Clam parasite</name>
    <name type="synonym">Perkinsus andrewsi</name>
    <dbReference type="NCBI Taxonomy" id="330153"/>
    <lineage>
        <taxon>Eukaryota</taxon>
        <taxon>Sar</taxon>
        <taxon>Alveolata</taxon>
        <taxon>Perkinsozoa</taxon>
        <taxon>Perkinsea</taxon>
        <taxon>Perkinsida</taxon>
        <taxon>Perkinsidae</taxon>
        <taxon>Perkinsus</taxon>
    </lineage>
</organism>
<evidence type="ECO:0000256" key="1">
    <source>
        <dbReference type="ARBA" id="ARBA00023054"/>
    </source>
</evidence>
<evidence type="ECO:0000313" key="3">
    <source>
        <dbReference type="EMBL" id="KAF4670530.1"/>
    </source>
</evidence>
<keyword evidence="4" id="KW-1185">Reference proteome</keyword>
<reference evidence="3 4" key="1">
    <citation type="submission" date="2020-04" db="EMBL/GenBank/DDBJ databases">
        <title>Perkinsus chesapeaki whole genome sequence.</title>
        <authorList>
            <person name="Bogema D.R."/>
        </authorList>
    </citation>
    <scope>NUCLEOTIDE SEQUENCE [LARGE SCALE GENOMIC DNA]</scope>
    <source>
        <strain evidence="3">ATCC PRA-425</strain>
    </source>
</reference>
<dbReference type="PANTHER" id="PTHR21549:SF1">
    <property type="entry name" value="COILED-COIL DOMAIN-CONTAINING PROTEIN 148"/>
    <property type="match status" value="1"/>
</dbReference>